<evidence type="ECO:0000313" key="3">
    <source>
        <dbReference type="Proteomes" id="UP001529369"/>
    </source>
</evidence>
<protein>
    <submittedName>
        <fullName evidence="2">Mercury resistance system transport protein MerF</fullName>
    </submittedName>
</protein>
<dbReference type="Gene3D" id="1.10.287.910">
    <property type="entry name" value="bacterial mercury transporter, merf"/>
    <property type="match status" value="1"/>
</dbReference>
<proteinExistence type="predicted"/>
<reference evidence="3" key="1">
    <citation type="journal article" date="2019" name="Int. J. Syst. Evol. Microbiol.">
        <title>The Global Catalogue of Microorganisms (GCM) 10K type strain sequencing project: providing services to taxonomists for standard genome sequencing and annotation.</title>
        <authorList>
            <consortium name="The Broad Institute Genomics Platform"/>
            <consortium name="The Broad Institute Genome Sequencing Center for Infectious Disease"/>
            <person name="Wu L."/>
            <person name="Ma J."/>
        </authorList>
    </citation>
    <scope>NUCLEOTIDE SEQUENCE [LARGE SCALE GENOMIC DNA]</scope>
    <source>
        <strain evidence="3">CECT 7131</strain>
    </source>
</reference>
<evidence type="ECO:0000313" key="2">
    <source>
        <dbReference type="EMBL" id="MDN3563520.1"/>
    </source>
</evidence>
<evidence type="ECO:0000256" key="1">
    <source>
        <dbReference type="SAM" id="Phobius"/>
    </source>
</evidence>
<gene>
    <name evidence="2" type="ORF">QWZ14_03915</name>
</gene>
<keyword evidence="1" id="KW-1133">Transmembrane helix</keyword>
<dbReference type="Proteomes" id="UP001529369">
    <property type="component" value="Unassembled WGS sequence"/>
</dbReference>
<organism evidence="2 3">
    <name type="scientific">Paeniroseomonas aquatica</name>
    <dbReference type="NCBI Taxonomy" id="373043"/>
    <lineage>
        <taxon>Bacteria</taxon>
        <taxon>Pseudomonadati</taxon>
        <taxon>Pseudomonadota</taxon>
        <taxon>Alphaproteobacteria</taxon>
        <taxon>Acetobacterales</taxon>
        <taxon>Acetobacteraceae</taxon>
        <taxon>Paeniroseomonas</taxon>
    </lineage>
</organism>
<keyword evidence="1" id="KW-0812">Transmembrane</keyword>
<keyword evidence="3" id="KW-1185">Reference proteome</keyword>
<sequence length="66" mass="6799">MLAVALGASGVSTWLAWADYVLLPPLALCLGVIALALWSLRRHAPAQAVGNAAKAGGSPLPNQDHR</sequence>
<dbReference type="Pfam" id="PF11431">
    <property type="entry name" value="Transport_MerF"/>
    <property type="match status" value="1"/>
</dbReference>
<accession>A0ABT8A1B1</accession>
<dbReference type="InterPro" id="IPR021091">
    <property type="entry name" value="Mercury_ion_transport_MerF"/>
</dbReference>
<keyword evidence="1" id="KW-0472">Membrane</keyword>
<dbReference type="EMBL" id="JAUFPN010000035">
    <property type="protein sequence ID" value="MDN3563520.1"/>
    <property type="molecule type" value="Genomic_DNA"/>
</dbReference>
<name>A0ABT8A1B1_9PROT</name>
<feature type="transmembrane region" description="Helical" evidence="1">
    <location>
        <begin position="20"/>
        <end position="40"/>
    </location>
</feature>
<comment type="caution">
    <text evidence="2">The sequence shown here is derived from an EMBL/GenBank/DDBJ whole genome shotgun (WGS) entry which is preliminary data.</text>
</comment>